<dbReference type="GO" id="GO:0003723">
    <property type="term" value="F:RNA binding"/>
    <property type="evidence" value="ECO:0000318"/>
    <property type="project" value="GO_Central"/>
</dbReference>
<dbReference type="InterPro" id="IPR036388">
    <property type="entry name" value="WH-like_DNA-bd_sf"/>
</dbReference>
<proteinExistence type="predicted"/>
<gene>
    <name evidence="8" type="primary">LOC103645318</name>
</gene>
<dbReference type="SMART" id="SM00360">
    <property type="entry name" value="RRM"/>
    <property type="match status" value="1"/>
</dbReference>
<keyword evidence="2 4" id="KW-0694">RNA-binding</keyword>
<feature type="compositionally biased region" description="Basic and acidic residues" evidence="5">
    <location>
        <begin position="328"/>
        <end position="345"/>
    </location>
</feature>
<feature type="compositionally biased region" description="Low complexity" evidence="5">
    <location>
        <begin position="443"/>
        <end position="452"/>
    </location>
</feature>
<dbReference type="GO" id="GO:0006396">
    <property type="term" value="P:RNA processing"/>
    <property type="evidence" value="ECO:0007669"/>
    <property type="project" value="InterPro"/>
</dbReference>
<dbReference type="Gene3D" id="1.10.10.10">
    <property type="entry name" value="Winged helix-like DNA-binding domain superfamily/Winged helix DNA-binding domain"/>
    <property type="match status" value="1"/>
</dbReference>
<dbReference type="SMART" id="SM00715">
    <property type="entry name" value="LA"/>
    <property type="match status" value="1"/>
</dbReference>
<dbReference type="PANTHER" id="PTHR22792:SF113">
    <property type="entry name" value="OS03G0566500 PROTEIN"/>
    <property type="match status" value="1"/>
</dbReference>
<evidence type="ECO:0000259" key="7">
    <source>
        <dbReference type="PROSITE" id="PS50961"/>
    </source>
</evidence>
<reference evidence="8" key="3">
    <citation type="submission" date="2021-05" db="UniProtKB">
        <authorList>
            <consortium name="EnsemblPlants"/>
        </authorList>
    </citation>
    <scope>IDENTIFICATION</scope>
    <source>
        <strain evidence="8">cv. B73</strain>
    </source>
</reference>
<dbReference type="FunCoup" id="A0A804LX94">
    <property type="interactions" value="116"/>
</dbReference>
<dbReference type="InterPro" id="IPR036390">
    <property type="entry name" value="WH_DNA-bd_sf"/>
</dbReference>
<feature type="region of interest" description="Disordered" evidence="5">
    <location>
        <begin position="258"/>
        <end position="278"/>
    </location>
</feature>
<dbReference type="InterPro" id="IPR012677">
    <property type="entry name" value="Nucleotide-bd_a/b_plait_sf"/>
</dbReference>
<dbReference type="InterPro" id="IPR002344">
    <property type="entry name" value="Lupus_La"/>
</dbReference>
<dbReference type="GO" id="GO:0005634">
    <property type="term" value="C:nucleus"/>
    <property type="evidence" value="ECO:0007669"/>
    <property type="project" value="UniProtKB-SubCell"/>
</dbReference>
<sequence length="452" mass="48926">MAQDGRARESSSKAASAGSGGCSMPFRLNVHAREFVPVASPLAAAAAGGGYYSPFVQLSGDGGLGTDWMNFFAEPDPTSPSSFLPDFGHCDILRATGGINGYPNPKGGASVADIADKIVKQNCRSLGKKNRKRRERMLLQVEYQFSDTNLVANDFLTKIMNKDPEGYVPLSVISSWKKIKAMGVTSQLLVMALRTSDKLVVSDDGRKVRRAQPFTERHKEELQCRMVIAENLPQDSTRNSLEKIFGVIGSVKNIRICHPQEPGSARSSPRSSDTNTPASNKLHALIEYETSHQADRAVDKLNDERNWRKGLRVRPVLRRSPKTVARMKRPDLDHHVAASDEERVSTSDSPTATAAAHPPDNTQQEEEEEDQHQHQHGGAKKPWGSRGRGRPPPHSSAHSAGAPGHSVDSLAASPRHAAQGPRMPDGTRGFTMGRGRPAPPAAPSAAAAVRVV</sequence>
<dbReference type="Pfam" id="PF05383">
    <property type="entry name" value="La"/>
    <property type="match status" value="1"/>
</dbReference>
<feature type="compositionally biased region" description="Basic and acidic residues" evidence="5">
    <location>
        <begin position="1"/>
        <end position="11"/>
    </location>
</feature>
<dbReference type="PANTHER" id="PTHR22792">
    <property type="entry name" value="LUPUS LA PROTEIN-RELATED"/>
    <property type="match status" value="1"/>
</dbReference>
<feature type="compositionally biased region" description="Basic residues" evidence="5">
    <location>
        <begin position="318"/>
        <end position="327"/>
    </location>
</feature>
<dbReference type="EnsemblPlants" id="Zm00001eb043040_T001">
    <property type="protein sequence ID" value="Zm00001eb043040_P001"/>
    <property type="gene ID" value="Zm00001eb043040"/>
</dbReference>
<evidence type="ECO:0008006" key="10">
    <source>
        <dbReference type="Google" id="ProtNLM"/>
    </source>
</evidence>
<keyword evidence="3" id="KW-0539">Nucleus</keyword>
<evidence type="ECO:0000256" key="5">
    <source>
        <dbReference type="SAM" id="MobiDB-lite"/>
    </source>
</evidence>
<reference evidence="9" key="1">
    <citation type="submission" date="2015-12" db="EMBL/GenBank/DDBJ databases">
        <title>Update maize B73 reference genome by single molecule sequencing technologies.</title>
        <authorList>
            <consortium name="Maize Genome Sequencing Project"/>
            <person name="Ware D."/>
        </authorList>
    </citation>
    <scope>NUCLEOTIDE SEQUENCE [LARGE SCALE GENOMIC DNA]</scope>
    <source>
        <strain evidence="9">cv. B73</strain>
    </source>
</reference>
<feature type="compositionally biased region" description="Polar residues" evidence="5">
    <location>
        <begin position="265"/>
        <end position="278"/>
    </location>
</feature>
<feature type="domain" description="RRM" evidence="6">
    <location>
        <begin position="225"/>
        <end position="318"/>
    </location>
</feature>
<evidence type="ECO:0000256" key="1">
    <source>
        <dbReference type="ARBA" id="ARBA00004123"/>
    </source>
</evidence>
<feature type="compositionally biased region" description="Low complexity" evidence="5">
    <location>
        <begin position="395"/>
        <end position="406"/>
    </location>
</feature>
<dbReference type="PROSITE" id="PS50102">
    <property type="entry name" value="RRM"/>
    <property type="match status" value="1"/>
</dbReference>
<evidence type="ECO:0000313" key="9">
    <source>
        <dbReference type="Proteomes" id="UP000007305"/>
    </source>
</evidence>
<keyword evidence="9" id="KW-1185">Reference proteome</keyword>
<dbReference type="Gramene" id="Zm00001eb043040_T001">
    <property type="protein sequence ID" value="Zm00001eb043040_P001"/>
    <property type="gene ID" value="Zm00001eb043040"/>
</dbReference>
<dbReference type="SUPFAM" id="SSF46785">
    <property type="entry name" value="Winged helix' DNA-binding domain"/>
    <property type="match status" value="1"/>
</dbReference>
<comment type="subcellular location">
    <subcellularLocation>
        <location evidence="1">Nucleus</location>
    </subcellularLocation>
</comment>
<dbReference type="Proteomes" id="UP000007305">
    <property type="component" value="Chromosome 1"/>
</dbReference>
<evidence type="ECO:0000313" key="8">
    <source>
        <dbReference type="EnsemblPlants" id="Zm00001eb043040_P001"/>
    </source>
</evidence>
<feature type="domain" description="HTH La-type RNA-binding" evidence="7">
    <location>
        <begin position="127"/>
        <end position="218"/>
    </location>
</feature>
<evidence type="ECO:0000256" key="3">
    <source>
        <dbReference type="ARBA" id="ARBA00023242"/>
    </source>
</evidence>
<dbReference type="PROSITE" id="PS50961">
    <property type="entry name" value="HTH_LA"/>
    <property type="match status" value="1"/>
</dbReference>
<reference evidence="8" key="2">
    <citation type="submission" date="2019-07" db="EMBL/GenBank/DDBJ databases">
        <authorList>
            <person name="Seetharam A."/>
            <person name="Woodhouse M."/>
            <person name="Cannon E."/>
        </authorList>
    </citation>
    <scope>NUCLEOTIDE SEQUENCE [LARGE SCALE GENOMIC DNA]</scope>
    <source>
        <strain evidence="8">cv. B73</strain>
    </source>
</reference>
<feature type="region of interest" description="Disordered" evidence="5">
    <location>
        <begin position="318"/>
        <end position="452"/>
    </location>
</feature>
<feature type="compositionally biased region" description="Low complexity" evidence="5">
    <location>
        <begin position="346"/>
        <end position="360"/>
    </location>
</feature>
<dbReference type="InterPro" id="IPR000504">
    <property type="entry name" value="RRM_dom"/>
</dbReference>
<dbReference type="InterPro" id="IPR045180">
    <property type="entry name" value="La_dom_prot"/>
</dbReference>
<evidence type="ECO:0000256" key="4">
    <source>
        <dbReference type="PROSITE-ProRule" id="PRU00332"/>
    </source>
</evidence>
<name>A0A804LX94_MAIZE</name>
<dbReference type="InterPro" id="IPR006630">
    <property type="entry name" value="La_HTH"/>
</dbReference>
<accession>A0A804LX94</accession>
<protein>
    <recommendedName>
        <fullName evidence="10">La-related protein 6C</fullName>
    </recommendedName>
</protein>
<evidence type="ECO:0000259" key="6">
    <source>
        <dbReference type="PROSITE" id="PS50102"/>
    </source>
</evidence>
<dbReference type="SUPFAM" id="SSF54928">
    <property type="entry name" value="RNA-binding domain, RBD"/>
    <property type="match status" value="1"/>
</dbReference>
<organism evidence="8 9">
    <name type="scientific">Zea mays</name>
    <name type="common">Maize</name>
    <dbReference type="NCBI Taxonomy" id="4577"/>
    <lineage>
        <taxon>Eukaryota</taxon>
        <taxon>Viridiplantae</taxon>
        <taxon>Streptophyta</taxon>
        <taxon>Embryophyta</taxon>
        <taxon>Tracheophyta</taxon>
        <taxon>Spermatophyta</taxon>
        <taxon>Magnoliopsida</taxon>
        <taxon>Liliopsida</taxon>
        <taxon>Poales</taxon>
        <taxon>Poaceae</taxon>
        <taxon>PACMAD clade</taxon>
        <taxon>Panicoideae</taxon>
        <taxon>Andropogonodae</taxon>
        <taxon>Andropogoneae</taxon>
        <taxon>Tripsacinae</taxon>
        <taxon>Zea</taxon>
    </lineage>
</organism>
<dbReference type="PRINTS" id="PR00302">
    <property type="entry name" value="LUPUSLA"/>
</dbReference>
<dbReference type="AlphaFoldDB" id="A0A804LX94"/>
<dbReference type="InParanoid" id="A0A804LX94"/>
<dbReference type="GO" id="GO:1990904">
    <property type="term" value="C:ribonucleoprotein complex"/>
    <property type="evidence" value="ECO:0007669"/>
    <property type="project" value="InterPro"/>
</dbReference>
<feature type="region of interest" description="Disordered" evidence="5">
    <location>
        <begin position="1"/>
        <end position="20"/>
    </location>
</feature>
<evidence type="ECO:0000256" key="2">
    <source>
        <dbReference type="ARBA" id="ARBA00022884"/>
    </source>
</evidence>
<dbReference type="Gene3D" id="3.30.70.330">
    <property type="match status" value="1"/>
</dbReference>
<dbReference type="InterPro" id="IPR035979">
    <property type="entry name" value="RBD_domain_sf"/>
</dbReference>